<feature type="region of interest" description="Disordered" evidence="2">
    <location>
        <begin position="110"/>
        <end position="548"/>
    </location>
</feature>
<dbReference type="STRING" id="698492.A0A0E9NPI4"/>
<feature type="compositionally biased region" description="Basic and acidic residues" evidence="2">
    <location>
        <begin position="357"/>
        <end position="377"/>
    </location>
</feature>
<dbReference type="EMBL" id="BACD03000051">
    <property type="protein sequence ID" value="GAO51713.1"/>
    <property type="molecule type" value="Genomic_DNA"/>
</dbReference>
<dbReference type="SUPFAM" id="SSF101233">
    <property type="entry name" value="PWI domain"/>
    <property type="match status" value="1"/>
</dbReference>
<reference evidence="4 5" key="2">
    <citation type="journal article" date="2014" name="J. Gen. Appl. Microbiol.">
        <title>The early diverging ascomycetous budding yeast Saitoella complicata has three histone deacetylases belonging to the Clr6, Hos2, and Rpd3 lineages.</title>
        <authorList>
            <person name="Nishida H."/>
            <person name="Matsumoto T."/>
            <person name="Kondo S."/>
            <person name="Hamamoto M."/>
            <person name="Yoshikawa H."/>
        </authorList>
    </citation>
    <scope>NUCLEOTIDE SEQUENCE [LARGE SCALE GENOMIC DNA]</scope>
    <source>
        <strain evidence="4 5">NRRL Y-17804</strain>
    </source>
</reference>
<evidence type="ECO:0000256" key="1">
    <source>
        <dbReference type="ARBA" id="ARBA00022664"/>
    </source>
</evidence>
<gene>
    <name evidence="4" type="ORF">G7K_5806-t1</name>
</gene>
<dbReference type="PANTHER" id="PTHR23148">
    <property type="entry name" value="SERINE/ARGININE REGULATED NUCLEAR MATRIX PROTEIN"/>
    <property type="match status" value="1"/>
</dbReference>
<dbReference type="GO" id="GO:0003723">
    <property type="term" value="F:RNA binding"/>
    <property type="evidence" value="ECO:0007669"/>
    <property type="project" value="TreeGrafter"/>
</dbReference>
<dbReference type="PANTHER" id="PTHR23148:SF0">
    <property type="entry name" value="SERINE_ARGININE REPETITIVE MATRIX PROTEIN 1"/>
    <property type="match status" value="1"/>
</dbReference>
<dbReference type="Pfam" id="PF01480">
    <property type="entry name" value="PWI"/>
    <property type="match status" value="1"/>
</dbReference>
<dbReference type="GO" id="GO:0048024">
    <property type="term" value="P:regulation of mRNA splicing, via spliceosome"/>
    <property type="evidence" value="ECO:0007669"/>
    <property type="project" value="TreeGrafter"/>
</dbReference>
<reference evidence="4 5" key="1">
    <citation type="journal article" date="2011" name="J. Gen. Appl. Microbiol.">
        <title>Draft genome sequencing of the enigmatic yeast Saitoella complicata.</title>
        <authorList>
            <person name="Nishida H."/>
            <person name="Hamamoto M."/>
            <person name="Sugiyama J."/>
        </authorList>
    </citation>
    <scope>NUCLEOTIDE SEQUENCE [LARGE SCALE GENOMIC DNA]</scope>
    <source>
        <strain evidence="4 5">NRRL Y-17804</strain>
    </source>
</reference>
<sequence length="548" mass="63892">MKTMSFPPEFKMKVDMSKVNLEVIKPWIEDKVIAMMGVEDDVVVDFAVGLLEESGSPDPRKIQISLTGFLEKNAPAFTKELWNLLLSAQDNPTGIPTELIELKKAEMRARKEEDDRIRQNIQGRQPPNGSFGGRGRVDTNVAGRFIHGPQHGREERGQFDQGFRGRGRGERDPNRRDVYIPGGRGGPRGNYDNRDRRDHRDNRNPRDNRDNGNGRDPRDRRDDRFRGRERDDSRDRRDRSGRDERRNGRSRSPERNSKTVGQAPGVRPAETDVTPVYSPVREEVGRDATPGRSRSRSKARVMAKDDTTPAHSPVRERKRRDASPNRSRSRSKSRRRSKHESRSRSRSTHRDKRRRSYSRDRRDRKGSRKLDDRDDRRSRRHRHRSRSRSRERGRRSYSRRRRSPSRSRSRSRSRPRDDRKDKHRSLRRSRSPSPRGDRQRKSELTPITSEEQPRRSLAPKKAKAKTPQPAPTAGPASRQETMQEKEDRLRAEILKKKRLSQSPEHNRRKSTSAADLQSKQEELRAKLKASMEKKKSQEQAEAVQENKE</sequence>
<feature type="compositionally biased region" description="Basic residues" evidence="2">
    <location>
        <begin position="327"/>
        <end position="356"/>
    </location>
</feature>
<dbReference type="InterPro" id="IPR052225">
    <property type="entry name" value="Ser/Arg_repetitive_matrix"/>
</dbReference>
<feature type="compositionally biased region" description="Basic and acidic residues" evidence="2">
    <location>
        <begin position="302"/>
        <end position="323"/>
    </location>
</feature>
<dbReference type="GO" id="GO:0005681">
    <property type="term" value="C:spliceosomal complex"/>
    <property type="evidence" value="ECO:0007669"/>
    <property type="project" value="TreeGrafter"/>
</dbReference>
<reference evidence="4 5" key="3">
    <citation type="journal article" date="2015" name="Genome Announc.">
        <title>Draft Genome Sequence of the Archiascomycetous Yeast Saitoella complicata.</title>
        <authorList>
            <person name="Yamauchi K."/>
            <person name="Kondo S."/>
            <person name="Hamamoto M."/>
            <person name="Takahashi Y."/>
            <person name="Ogura Y."/>
            <person name="Hayashi T."/>
            <person name="Nishida H."/>
        </authorList>
    </citation>
    <scope>NUCLEOTIDE SEQUENCE [LARGE SCALE GENOMIC DNA]</scope>
    <source>
        <strain evidence="4 5">NRRL Y-17804</strain>
    </source>
</reference>
<organism evidence="4 5">
    <name type="scientific">Saitoella complicata (strain BCRC 22490 / CBS 7301 / JCM 7358 / NBRC 10748 / NRRL Y-17804)</name>
    <dbReference type="NCBI Taxonomy" id="698492"/>
    <lineage>
        <taxon>Eukaryota</taxon>
        <taxon>Fungi</taxon>
        <taxon>Dikarya</taxon>
        <taxon>Ascomycota</taxon>
        <taxon>Taphrinomycotina</taxon>
        <taxon>Taphrinomycotina incertae sedis</taxon>
        <taxon>Saitoella</taxon>
    </lineage>
</organism>
<name>A0A0E9NPI4_SAICN</name>
<dbReference type="InterPro" id="IPR002483">
    <property type="entry name" value="PWI_dom"/>
</dbReference>
<dbReference type="InterPro" id="IPR036483">
    <property type="entry name" value="PWI_dom_sf"/>
</dbReference>
<feature type="compositionally biased region" description="Polar residues" evidence="2">
    <location>
        <begin position="119"/>
        <end position="128"/>
    </location>
</feature>
<dbReference type="PROSITE" id="PS51025">
    <property type="entry name" value="PWI"/>
    <property type="match status" value="1"/>
</dbReference>
<feature type="compositionally biased region" description="Basic and acidic residues" evidence="2">
    <location>
        <begin position="481"/>
        <end position="494"/>
    </location>
</feature>
<dbReference type="OMA" id="KICMDRV"/>
<dbReference type="Proteomes" id="UP000033140">
    <property type="component" value="Unassembled WGS sequence"/>
</dbReference>
<comment type="caution">
    <text evidence="4">The sequence shown here is derived from an EMBL/GenBank/DDBJ whole genome shotgun (WGS) entry which is preliminary data.</text>
</comment>
<keyword evidence="1" id="KW-0507">mRNA processing</keyword>
<proteinExistence type="predicted"/>
<feature type="compositionally biased region" description="Basic residues" evidence="2">
    <location>
        <begin position="378"/>
        <end position="413"/>
    </location>
</feature>
<feature type="compositionally biased region" description="Basic and acidic residues" evidence="2">
    <location>
        <begin position="518"/>
        <end position="548"/>
    </location>
</feature>
<feature type="compositionally biased region" description="Basic and acidic residues" evidence="2">
    <location>
        <begin position="191"/>
        <end position="257"/>
    </location>
</feature>
<dbReference type="GO" id="GO:0006397">
    <property type="term" value="P:mRNA processing"/>
    <property type="evidence" value="ECO:0007669"/>
    <property type="project" value="UniProtKB-KW"/>
</dbReference>
<evidence type="ECO:0000259" key="3">
    <source>
        <dbReference type="PROSITE" id="PS51025"/>
    </source>
</evidence>
<evidence type="ECO:0000256" key="2">
    <source>
        <dbReference type="SAM" id="MobiDB-lite"/>
    </source>
</evidence>
<dbReference type="AlphaFoldDB" id="A0A0E9NPI4"/>
<feature type="compositionally biased region" description="Basic residues" evidence="2">
    <location>
        <begin position="421"/>
        <end position="430"/>
    </location>
</feature>
<feature type="compositionally biased region" description="Low complexity" evidence="2">
    <location>
        <begin position="465"/>
        <end position="476"/>
    </location>
</feature>
<evidence type="ECO:0000313" key="4">
    <source>
        <dbReference type="EMBL" id="GAO51713.1"/>
    </source>
</evidence>
<protein>
    <recommendedName>
        <fullName evidence="3">PWI domain-containing protein</fullName>
    </recommendedName>
</protein>
<keyword evidence="5" id="KW-1185">Reference proteome</keyword>
<feature type="compositionally biased region" description="Basic and acidic residues" evidence="2">
    <location>
        <begin position="167"/>
        <end position="178"/>
    </location>
</feature>
<dbReference type="Gene3D" id="1.20.1390.10">
    <property type="entry name" value="PWI domain"/>
    <property type="match status" value="1"/>
</dbReference>
<evidence type="ECO:0000313" key="5">
    <source>
        <dbReference type="Proteomes" id="UP000033140"/>
    </source>
</evidence>
<feature type="domain" description="PWI" evidence="3">
    <location>
        <begin position="3"/>
        <end position="102"/>
    </location>
</feature>
<dbReference type="SMART" id="SM00311">
    <property type="entry name" value="PWI"/>
    <property type="match status" value="1"/>
</dbReference>
<accession>A0A0E9NPI4</accession>